<dbReference type="InterPro" id="IPR016181">
    <property type="entry name" value="Acyl_CoA_acyltransferase"/>
</dbReference>
<comment type="caution">
    <text evidence="3">The sequence shown here is derived from an EMBL/GenBank/DDBJ whole genome shotgun (WGS) entry which is preliminary data.</text>
</comment>
<sequence length="175" mass="19576">MGSFSIRPLSLDQDVAQLHQWLTAPRASFWGMQTCTLQQVQDTYQQQLDSRHSAPFMGLFEGRPSFLLETYDPAHDELGSQYQVQEGDVGMHFLVGPAQGAPLSGFTRAVMKCIQAFLFTAPANKRIVVEPDVNNQKIHPINRDAGFVYHGTVSLSYKTAALAFCDRSTFFTLEK</sequence>
<organism evidence="3 4">
    <name type="scientific">Shewanella zhuhaiensis</name>
    <dbReference type="NCBI Taxonomy" id="2919576"/>
    <lineage>
        <taxon>Bacteria</taxon>
        <taxon>Pseudomonadati</taxon>
        <taxon>Pseudomonadota</taxon>
        <taxon>Gammaproteobacteria</taxon>
        <taxon>Alteromonadales</taxon>
        <taxon>Shewanellaceae</taxon>
        <taxon>Shewanella</taxon>
    </lineage>
</organism>
<dbReference type="SUPFAM" id="SSF55729">
    <property type="entry name" value="Acyl-CoA N-acyltransferases (Nat)"/>
    <property type="match status" value="1"/>
</dbReference>
<evidence type="ECO:0000259" key="2">
    <source>
        <dbReference type="SMART" id="SM01006"/>
    </source>
</evidence>
<evidence type="ECO:0000256" key="1">
    <source>
        <dbReference type="ARBA" id="ARBA00004924"/>
    </source>
</evidence>
<evidence type="ECO:0000313" key="4">
    <source>
        <dbReference type="Proteomes" id="UP001297581"/>
    </source>
</evidence>
<dbReference type="PANTHER" id="PTHR31438">
    <property type="entry name" value="LYSINE N-ACYLTRANSFERASE C17G9.06C-RELATED"/>
    <property type="match status" value="1"/>
</dbReference>
<dbReference type="GO" id="GO:0016410">
    <property type="term" value="F:N-acyltransferase activity"/>
    <property type="evidence" value="ECO:0007669"/>
    <property type="project" value="TreeGrafter"/>
</dbReference>
<dbReference type="GO" id="GO:0019290">
    <property type="term" value="P:siderophore biosynthetic process"/>
    <property type="evidence" value="ECO:0007669"/>
    <property type="project" value="InterPro"/>
</dbReference>
<evidence type="ECO:0000313" key="3">
    <source>
        <dbReference type="EMBL" id="MCH4295455.1"/>
    </source>
</evidence>
<keyword evidence="4" id="KW-1185">Reference proteome</keyword>
<gene>
    <name evidence="3" type="ORF">MJ923_14200</name>
</gene>
<dbReference type="PANTHER" id="PTHR31438:SF1">
    <property type="entry name" value="LYSINE N-ACYLTRANSFERASE C17G9.06C-RELATED"/>
    <property type="match status" value="1"/>
</dbReference>
<dbReference type="Pfam" id="PF13523">
    <property type="entry name" value="Acetyltransf_8"/>
    <property type="match status" value="1"/>
</dbReference>
<proteinExistence type="predicted"/>
<accession>A0AAJ1BIL2</accession>
<protein>
    <submittedName>
        <fullName evidence="3">Acetyltransferase</fullName>
    </submittedName>
</protein>
<reference evidence="3 4" key="1">
    <citation type="submission" date="2022-02" db="EMBL/GenBank/DDBJ databases">
        <title>The genome sequence of Shewanella sp. 3B26.</title>
        <authorList>
            <person name="Du J."/>
        </authorList>
    </citation>
    <scope>NUCLEOTIDE SEQUENCE [LARGE SCALE GENOMIC DNA]</scope>
    <source>
        <strain evidence="3 4">3B26</strain>
    </source>
</reference>
<feature type="domain" description="Acyltransferase MbtK/IucB-like conserved" evidence="2">
    <location>
        <begin position="7"/>
        <end position="54"/>
    </location>
</feature>
<dbReference type="RefSeq" id="WP_240591664.1">
    <property type="nucleotide sequence ID" value="NZ_JAKUDL010000005.1"/>
</dbReference>
<dbReference type="SMART" id="SM01006">
    <property type="entry name" value="AlcB"/>
    <property type="match status" value="1"/>
</dbReference>
<dbReference type="InterPro" id="IPR019432">
    <property type="entry name" value="Acyltransferase_MbtK/IucB-like"/>
</dbReference>
<dbReference type="AlphaFoldDB" id="A0AAJ1BIL2"/>
<comment type="pathway">
    <text evidence="1">Siderophore biosynthesis.</text>
</comment>
<dbReference type="Gene3D" id="3.40.630.30">
    <property type="match status" value="1"/>
</dbReference>
<dbReference type="Proteomes" id="UP001297581">
    <property type="component" value="Unassembled WGS sequence"/>
</dbReference>
<dbReference type="EMBL" id="JAKUDL010000005">
    <property type="protein sequence ID" value="MCH4295455.1"/>
    <property type="molecule type" value="Genomic_DNA"/>
</dbReference>
<name>A0AAJ1BIL2_9GAMM</name>